<accession>A0A9E3H5C0</accession>
<dbReference type="Pfam" id="PF12680">
    <property type="entry name" value="SnoaL_2"/>
    <property type="match status" value="1"/>
</dbReference>
<name>A0A9E3H5C0_9NOST</name>
<evidence type="ECO:0000259" key="1">
    <source>
        <dbReference type="Pfam" id="PF12680"/>
    </source>
</evidence>
<evidence type="ECO:0000313" key="3">
    <source>
        <dbReference type="Proteomes" id="UP000813215"/>
    </source>
</evidence>
<dbReference type="EMBL" id="JAHHHW010000011">
    <property type="protein sequence ID" value="MBW4430356.1"/>
    <property type="molecule type" value="Genomic_DNA"/>
</dbReference>
<dbReference type="InterPro" id="IPR032710">
    <property type="entry name" value="NTF2-like_dom_sf"/>
</dbReference>
<dbReference type="Gene3D" id="3.10.450.50">
    <property type="match status" value="1"/>
</dbReference>
<organism evidence="2 3">
    <name type="scientific">Pelatocladus maniniholoensis HA4357-MV3</name>
    <dbReference type="NCBI Taxonomy" id="1117104"/>
    <lineage>
        <taxon>Bacteria</taxon>
        <taxon>Bacillati</taxon>
        <taxon>Cyanobacteriota</taxon>
        <taxon>Cyanophyceae</taxon>
        <taxon>Nostocales</taxon>
        <taxon>Nostocaceae</taxon>
        <taxon>Pelatocladus</taxon>
    </lineage>
</organism>
<feature type="domain" description="SnoaL-like" evidence="1">
    <location>
        <begin position="40"/>
        <end position="136"/>
    </location>
</feature>
<protein>
    <submittedName>
        <fullName evidence="2">Nuclear transport factor 2 family protein</fullName>
    </submittedName>
</protein>
<evidence type="ECO:0000313" key="2">
    <source>
        <dbReference type="EMBL" id="MBW4430356.1"/>
    </source>
</evidence>
<dbReference type="InterPro" id="IPR037401">
    <property type="entry name" value="SnoaL-like"/>
</dbReference>
<comment type="caution">
    <text evidence="2">The sequence shown here is derived from an EMBL/GenBank/DDBJ whole genome shotgun (WGS) entry which is preliminary data.</text>
</comment>
<reference evidence="2" key="2">
    <citation type="journal article" date="2022" name="Microbiol. Resour. Announc.">
        <title>Metagenome Sequencing to Explore Phylogenomics of Terrestrial Cyanobacteria.</title>
        <authorList>
            <person name="Ward R.D."/>
            <person name="Stajich J.E."/>
            <person name="Johansen J.R."/>
            <person name="Huntemann M."/>
            <person name="Clum A."/>
            <person name="Foster B."/>
            <person name="Foster B."/>
            <person name="Roux S."/>
            <person name="Palaniappan K."/>
            <person name="Varghese N."/>
            <person name="Mukherjee S."/>
            <person name="Reddy T.B.K."/>
            <person name="Daum C."/>
            <person name="Copeland A."/>
            <person name="Chen I.A."/>
            <person name="Ivanova N.N."/>
            <person name="Kyrpides N.C."/>
            <person name="Shapiro N."/>
            <person name="Eloe-Fadrosh E.A."/>
            <person name="Pietrasiak N."/>
        </authorList>
    </citation>
    <scope>NUCLEOTIDE SEQUENCE</scope>
    <source>
        <strain evidence="2">HA4357-MV3</strain>
    </source>
</reference>
<proteinExistence type="predicted"/>
<sequence>MTFQWLGITLIILSFWVNMNVSAQSSIKPDIPAIIEQAKAAWVNLDGNALAKLFTPDGELIVPGYRWQGQAQISKAVSSVAQQSQDIKIDIERIIVCGEQAVIEWRYQETEKATHHRKTTDDAIVVDFRDGLISRWREYFDTQTPSSTQ</sequence>
<dbReference type="Proteomes" id="UP000813215">
    <property type="component" value="Unassembled WGS sequence"/>
</dbReference>
<reference evidence="2" key="1">
    <citation type="submission" date="2021-05" db="EMBL/GenBank/DDBJ databases">
        <authorList>
            <person name="Pietrasiak N."/>
            <person name="Ward R."/>
            <person name="Stajich J.E."/>
            <person name="Kurbessoian T."/>
        </authorList>
    </citation>
    <scope>NUCLEOTIDE SEQUENCE</scope>
    <source>
        <strain evidence="2">HA4357-MV3</strain>
    </source>
</reference>
<dbReference type="NCBIfam" id="TIGR02246">
    <property type="entry name" value="SgcJ/EcaC family oxidoreductase"/>
    <property type="match status" value="1"/>
</dbReference>
<dbReference type="SUPFAM" id="SSF54427">
    <property type="entry name" value="NTF2-like"/>
    <property type="match status" value="1"/>
</dbReference>
<dbReference type="AlphaFoldDB" id="A0A9E3H5C0"/>
<dbReference type="InterPro" id="IPR011944">
    <property type="entry name" value="Steroid_delta5-4_isomerase"/>
</dbReference>
<gene>
    <name evidence="2" type="ORF">KME28_00930</name>
</gene>